<dbReference type="SUPFAM" id="SSF103473">
    <property type="entry name" value="MFS general substrate transporter"/>
    <property type="match status" value="1"/>
</dbReference>
<dbReference type="InterPro" id="IPR011701">
    <property type="entry name" value="MFS"/>
</dbReference>
<comment type="caution">
    <text evidence="9">The sequence shown here is derived from an EMBL/GenBank/DDBJ whole genome shotgun (WGS) entry which is preliminary data.</text>
</comment>
<feature type="transmembrane region" description="Helical" evidence="7">
    <location>
        <begin position="167"/>
        <end position="188"/>
    </location>
</feature>
<feature type="transmembrane region" description="Helical" evidence="7">
    <location>
        <begin position="231"/>
        <end position="250"/>
    </location>
</feature>
<evidence type="ECO:0000256" key="2">
    <source>
        <dbReference type="ARBA" id="ARBA00022448"/>
    </source>
</evidence>
<dbReference type="AlphaFoldDB" id="A0A559IPP4"/>
<feature type="transmembrane region" description="Helical" evidence="7">
    <location>
        <begin position="140"/>
        <end position="161"/>
    </location>
</feature>
<dbReference type="PANTHER" id="PTHR23501">
    <property type="entry name" value="MAJOR FACILITATOR SUPERFAMILY"/>
    <property type="match status" value="1"/>
</dbReference>
<keyword evidence="5 7" id="KW-1133">Transmembrane helix</keyword>
<keyword evidence="4 7" id="KW-0812">Transmembrane</keyword>
<dbReference type="PRINTS" id="PR01036">
    <property type="entry name" value="TCRTETB"/>
</dbReference>
<feature type="transmembrane region" description="Helical" evidence="7">
    <location>
        <begin position="406"/>
        <end position="423"/>
    </location>
</feature>
<reference evidence="9 10" key="1">
    <citation type="submission" date="2019-07" db="EMBL/GenBank/DDBJ databases">
        <authorList>
            <person name="Kim J."/>
        </authorList>
    </citation>
    <scope>NUCLEOTIDE SEQUENCE [LARGE SCALE GENOMIC DNA]</scope>
    <source>
        <strain evidence="9 10">N4</strain>
    </source>
</reference>
<evidence type="ECO:0000313" key="10">
    <source>
        <dbReference type="Proteomes" id="UP000318102"/>
    </source>
</evidence>
<gene>
    <name evidence="9" type="ORF">FPZ44_17425</name>
</gene>
<evidence type="ECO:0000259" key="8">
    <source>
        <dbReference type="PROSITE" id="PS50850"/>
    </source>
</evidence>
<dbReference type="OrthoDB" id="9816041at2"/>
<evidence type="ECO:0000256" key="4">
    <source>
        <dbReference type="ARBA" id="ARBA00022692"/>
    </source>
</evidence>
<dbReference type="NCBIfam" id="TIGR00711">
    <property type="entry name" value="efflux_EmrB"/>
    <property type="match status" value="1"/>
</dbReference>
<organism evidence="9 10">
    <name type="scientific">Paenibacillus agilis</name>
    <dbReference type="NCBI Taxonomy" id="3020863"/>
    <lineage>
        <taxon>Bacteria</taxon>
        <taxon>Bacillati</taxon>
        <taxon>Bacillota</taxon>
        <taxon>Bacilli</taxon>
        <taxon>Bacillales</taxon>
        <taxon>Paenibacillaceae</taxon>
        <taxon>Paenibacillus</taxon>
    </lineage>
</organism>
<dbReference type="Proteomes" id="UP000318102">
    <property type="component" value="Unassembled WGS sequence"/>
</dbReference>
<sequence>MLANQNQNKLPFVVAGLLLGILMSAMDNTIVASAMPTILADIGGEGGWEKFVWVTSAYIVATMAGMPIFGKLSDMFGRKRFYIFGLLMFLLGSILCGTANSIEMLALYRVIQGIGGGALVPIAFTIIFDIFPPEKRGKMTGLFGAVFGTSSVMGPLLGAYITDFWGWEWIFYINLPLGIVSFWFIMQFYKETSPTKKQQIDWAGAFTLIIAVVSLMFALELGGKTYAWNSVPIISLFVVFAVFLALFLWIETKAKEPIITFSLFKRRLFATSQCIGFLYGMIFVFAVVYIPMFVQGVYGGTATNSGLILTPMMLGSVVTSTAAGILLSRLRFRSLMIVSGILLAAGIGLLSTLSPDTPRTLMTLYMVLTGMGVGFSFSLISLASVHGMDFNKRGTANATQSFFRSLGMTLGITVFGAVQSALFNRSISQAMPSAEAMQGIDAQVLLAEETRKQIPPDVYERLINSLAESISGTFGWILVPVVLALISIALMGGERIQAEKPERDKKAKASNVS</sequence>
<dbReference type="Pfam" id="PF07690">
    <property type="entry name" value="MFS_1"/>
    <property type="match status" value="1"/>
</dbReference>
<feature type="transmembrane region" description="Helical" evidence="7">
    <location>
        <begin position="306"/>
        <end position="327"/>
    </location>
</feature>
<keyword evidence="6 7" id="KW-0472">Membrane</keyword>
<dbReference type="Gene3D" id="1.20.1250.20">
    <property type="entry name" value="MFS general substrate transporter like domains"/>
    <property type="match status" value="1"/>
</dbReference>
<keyword evidence="10" id="KW-1185">Reference proteome</keyword>
<proteinExistence type="predicted"/>
<feature type="transmembrane region" description="Helical" evidence="7">
    <location>
        <begin position="106"/>
        <end position="128"/>
    </location>
</feature>
<feature type="transmembrane region" description="Helical" evidence="7">
    <location>
        <begin position="270"/>
        <end position="294"/>
    </location>
</feature>
<evidence type="ECO:0000256" key="6">
    <source>
        <dbReference type="ARBA" id="ARBA00023136"/>
    </source>
</evidence>
<dbReference type="PANTHER" id="PTHR23501:SF170">
    <property type="entry name" value="MULTIDRUG RESISTANCE PROTEIN 3"/>
    <property type="match status" value="1"/>
</dbReference>
<feature type="transmembrane region" description="Helical" evidence="7">
    <location>
        <begin position="81"/>
        <end position="100"/>
    </location>
</feature>
<dbReference type="GO" id="GO:0022857">
    <property type="term" value="F:transmembrane transporter activity"/>
    <property type="evidence" value="ECO:0007669"/>
    <property type="project" value="InterPro"/>
</dbReference>
<keyword evidence="2" id="KW-0813">Transport</keyword>
<feature type="transmembrane region" description="Helical" evidence="7">
    <location>
        <begin position="200"/>
        <end position="219"/>
    </location>
</feature>
<dbReference type="FunFam" id="1.20.1720.10:FF:000004">
    <property type="entry name" value="EmrB/QacA family drug resistance transporter"/>
    <property type="match status" value="1"/>
</dbReference>
<comment type="subcellular location">
    <subcellularLocation>
        <location evidence="1">Cell membrane</location>
        <topology evidence="1">Multi-pass membrane protein</topology>
    </subcellularLocation>
</comment>
<dbReference type="InterPro" id="IPR036259">
    <property type="entry name" value="MFS_trans_sf"/>
</dbReference>
<evidence type="ECO:0000256" key="5">
    <source>
        <dbReference type="ARBA" id="ARBA00022989"/>
    </source>
</evidence>
<keyword evidence="3" id="KW-1003">Cell membrane</keyword>
<evidence type="ECO:0000313" key="9">
    <source>
        <dbReference type="EMBL" id="TVX89560.1"/>
    </source>
</evidence>
<name>A0A559IPP4_9BACL</name>
<feature type="transmembrane region" description="Helical" evidence="7">
    <location>
        <begin position="474"/>
        <end position="493"/>
    </location>
</feature>
<evidence type="ECO:0000256" key="1">
    <source>
        <dbReference type="ARBA" id="ARBA00004651"/>
    </source>
</evidence>
<dbReference type="GO" id="GO:0005886">
    <property type="term" value="C:plasma membrane"/>
    <property type="evidence" value="ECO:0007669"/>
    <property type="project" value="UniProtKB-SubCell"/>
</dbReference>
<dbReference type="PROSITE" id="PS50850">
    <property type="entry name" value="MFS"/>
    <property type="match status" value="1"/>
</dbReference>
<protein>
    <submittedName>
        <fullName evidence="9">MFS transporter</fullName>
    </submittedName>
</protein>
<feature type="transmembrane region" description="Helical" evidence="7">
    <location>
        <begin position="365"/>
        <end position="385"/>
    </location>
</feature>
<accession>A0A559IPP4</accession>
<dbReference type="Gene3D" id="1.20.1720.10">
    <property type="entry name" value="Multidrug resistance protein D"/>
    <property type="match status" value="1"/>
</dbReference>
<dbReference type="EMBL" id="VNJK01000002">
    <property type="protein sequence ID" value="TVX89560.1"/>
    <property type="molecule type" value="Genomic_DNA"/>
</dbReference>
<feature type="transmembrane region" description="Helical" evidence="7">
    <location>
        <begin position="50"/>
        <end position="69"/>
    </location>
</feature>
<dbReference type="InterPro" id="IPR004638">
    <property type="entry name" value="EmrB-like"/>
</dbReference>
<feature type="domain" description="Major facilitator superfamily (MFS) profile" evidence="8">
    <location>
        <begin position="13"/>
        <end position="451"/>
    </location>
</feature>
<feature type="transmembrane region" description="Helical" evidence="7">
    <location>
        <begin position="334"/>
        <end position="353"/>
    </location>
</feature>
<dbReference type="InterPro" id="IPR020846">
    <property type="entry name" value="MFS_dom"/>
</dbReference>
<dbReference type="CDD" id="cd17502">
    <property type="entry name" value="MFS_Azr1_MDR_like"/>
    <property type="match status" value="1"/>
</dbReference>
<evidence type="ECO:0000256" key="7">
    <source>
        <dbReference type="SAM" id="Phobius"/>
    </source>
</evidence>
<evidence type="ECO:0000256" key="3">
    <source>
        <dbReference type="ARBA" id="ARBA00022475"/>
    </source>
</evidence>